<dbReference type="RefSeq" id="WP_106538906.1">
    <property type="nucleotide sequence ID" value="NZ_PYGE01000017.1"/>
</dbReference>
<accession>A0A2P8DR76</accession>
<dbReference type="Proteomes" id="UP000243528">
    <property type="component" value="Unassembled WGS sequence"/>
</dbReference>
<protein>
    <submittedName>
        <fullName evidence="1">Uncharacterized protein DUF4192</fullName>
    </submittedName>
</protein>
<evidence type="ECO:0000313" key="1">
    <source>
        <dbReference type="EMBL" id="PSK99717.1"/>
    </source>
</evidence>
<reference evidence="1 2" key="1">
    <citation type="submission" date="2018-03" db="EMBL/GenBank/DDBJ databases">
        <title>Genomic Encyclopedia of Archaeal and Bacterial Type Strains, Phase II (KMG-II): from individual species to whole genera.</title>
        <authorList>
            <person name="Goeker M."/>
        </authorList>
    </citation>
    <scope>NUCLEOTIDE SEQUENCE [LARGE SCALE GENOMIC DNA]</scope>
    <source>
        <strain evidence="1 2">DSM 45211</strain>
    </source>
</reference>
<sequence length="365" mass="38610">MNPREPGPGPVELGDLSETLSAIPHLLGFHPEESLVIVCLHGERRRLGLVLRIDLPDVGEPGWVSEIVARVRYEQACGVVVACYTDAPGGARAEPRRALIDALCAGLEDRGVQVHDAALVRDGRRWSYMCREPSCCPPDGVELGSMSGAAARLGAERTFNGRGVLPSRAELAAGVAGPTGERLTQMRAAVAAGEQELRRVRRDEGADGARSVTTRWVEAVWAAYSAGACGMADEVAGRICAGVVDPEARDRVASMPVGTGGGAQDGGVWLAMLSELARRSPDESAAPACTLLAWVAYQFGEGALANVALERALRVDPAYRMAQMLADSLNRQISPEAIREVSRAVWERLDTSQPADGAAARKAAG</sequence>
<dbReference type="InterPro" id="IPR025447">
    <property type="entry name" value="DUF4192"/>
</dbReference>
<organism evidence="1 2">
    <name type="scientific">Haloactinopolyspora alba</name>
    <dbReference type="NCBI Taxonomy" id="648780"/>
    <lineage>
        <taxon>Bacteria</taxon>
        <taxon>Bacillati</taxon>
        <taxon>Actinomycetota</taxon>
        <taxon>Actinomycetes</taxon>
        <taxon>Jiangellales</taxon>
        <taxon>Jiangellaceae</taxon>
        <taxon>Haloactinopolyspora</taxon>
    </lineage>
</organism>
<dbReference type="OrthoDB" id="3264463at2"/>
<dbReference type="Pfam" id="PF13830">
    <property type="entry name" value="DUF4192"/>
    <property type="match status" value="1"/>
</dbReference>
<keyword evidence="2" id="KW-1185">Reference proteome</keyword>
<proteinExistence type="predicted"/>
<name>A0A2P8DR76_9ACTN</name>
<gene>
    <name evidence="1" type="ORF">CLV30_11720</name>
</gene>
<dbReference type="AlphaFoldDB" id="A0A2P8DR76"/>
<comment type="caution">
    <text evidence="1">The sequence shown here is derived from an EMBL/GenBank/DDBJ whole genome shotgun (WGS) entry which is preliminary data.</text>
</comment>
<evidence type="ECO:0000313" key="2">
    <source>
        <dbReference type="Proteomes" id="UP000243528"/>
    </source>
</evidence>
<dbReference type="EMBL" id="PYGE01000017">
    <property type="protein sequence ID" value="PSK99717.1"/>
    <property type="molecule type" value="Genomic_DNA"/>
</dbReference>